<feature type="domain" description="CMP/dCMP-type deaminase" evidence="13">
    <location>
        <begin position="18"/>
        <end position="148"/>
    </location>
</feature>
<dbReference type="GO" id="GO:0055086">
    <property type="term" value="P:nucleobase-containing small molecule metabolic process"/>
    <property type="evidence" value="ECO:0007669"/>
    <property type="project" value="UniProtKB-ARBA"/>
</dbReference>
<evidence type="ECO:0000256" key="9">
    <source>
        <dbReference type="ARBA" id="ARBA00049558"/>
    </source>
</evidence>
<dbReference type="GO" id="GO:0072527">
    <property type="term" value="P:pyrimidine-containing compound metabolic process"/>
    <property type="evidence" value="ECO:0007669"/>
    <property type="project" value="UniProtKB-ARBA"/>
</dbReference>
<dbReference type="GO" id="GO:0005829">
    <property type="term" value="C:cytosol"/>
    <property type="evidence" value="ECO:0007669"/>
    <property type="project" value="TreeGrafter"/>
</dbReference>
<comment type="similarity">
    <text evidence="3 12">Belongs to the cytidine and deoxycytidylate deaminase family.</text>
</comment>
<dbReference type="RefSeq" id="XP_025424624.1">
    <property type="nucleotide sequence ID" value="XM_025568839.1"/>
</dbReference>
<dbReference type="Gene3D" id="3.40.140.10">
    <property type="entry name" value="Cytidine Deaminase, domain 2"/>
    <property type="match status" value="1"/>
</dbReference>
<evidence type="ECO:0000256" key="10">
    <source>
        <dbReference type="PIRSR" id="PIRSR606262-1"/>
    </source>
</evidence>
<dbReference type="GO" id="GO:0008270">
    <property type="term" value="F:zinc ion binding"/>
    <property type="evidence" value="ECO:0007669"/>
    <property type="project" value="UniProtKB-UniRule"/>
</dbReference>
<dbReference type="InterPro" id="IPR002125">
    <property type="entry name" value="CMP_dCMP_dom"/>
</dbReference>
<comment type="catalytic activity">
    <reaction evidence="9 12">
        <text>cytidine + H2O + H(+) = uridine + NH4(+)</text>
        <dbReference type="Rhea" id="RHEA:16069"/>
        <dbReference type="ChEBI" id="CHEBI:15377"/>
        <dbReference type="ChEBI" id="CHEBI:15378"/>
        <dbReference type="ChEBI" id="CHEBI:16704"/>
        <dbReference type="ChEBI" id="CHEBI:17562"/>
        <dbReference type="ChEBI" id="CHEBI:28938"/>
        <dbReference type="EC" id="3.5.4.5"/>
    </reaction>
</comment>
<evidence type="ECO:0000256" key="8">
    <source>
        <dbReference type="ARBA" id="ARBA00032005"/>
    </source>
</evidence>
<dbReference type="AlphaFoldDB" id="A0A2S2Q6G6"/>
<sequence>MDSNRGIGQIVLLDELSSDDQLLISTCTLAREKAYVPYSKFKVGAAVRCVNDNIFSGCNVENVSTSLGVCAERTAIVKAVSEGHKEFTKIAISGLNNNQFVPPCGSCRQVLTEFNDPNNDMTVYLYQPNGIHVFVTSVTKLLPLDFKI</sequence>
<dbReference type="SUPFAM" id="SSF53927">
    <property type="entry name" value="Cytidine deaminase-like"/>
    <property type="match status" value="1"/>
</dbReference>
<name>A0A2S2Q6G6_9HEMI</name>
<dbReference type="Proteomes" id="UP000694846">
    <property type="component" value="Unplaced"/>
</dbReference>
<dbReference type="NCBIfam" id="NF004064">
    <property type="entry name" value="PRK05578.1"/>
    <property type="match status" value="1"/>
</dbReference>
<dbReference type="InterPro" id="IPR016192">
    <property type="entry name" value="APOBEC/CMP_deaminase_Zn-bd"/>
</dbReference>
<evidence type="ECO:0000256" key="1">
    <source>
        <dbReference type="ARBA" id="ARBA00001947"/>
    </source>
</evidence>
<dbReference type="OrthoDB" id="414540at2759"/>
<dbReference type="PROSITE" id="PS51747">
    <property type="entry name" value="CYT_DCMP_DEAMINASES_2"/>
    <property type="match status" value="1"/>
</dbReference>
<evidence type="ECO:0000313" key="14">
    <source>
        <dbReference type="EMBL" id="MBY73314.1"/>
    </source>
</evidence>
<comment type="catalytic activity">
    <reaction evidence="12">
        <text>2'-deoxycytidine + H2O + H(+) = 2'-deoxyuridine + NH4(+)</text>
        <dbReference type="Rhea" id="RHEA:13433"/>
        <dbReference type="ChEBI" id="CHEBI:15377"/>
        <dbReference type="ChEBI" id="CHEBI:15378"/>
        <dbReference type="ChEBI" id="CHEBI:15698"/>
        <dbReference type="ChEBI" id="CHEBI:16450"/>
        <dbReference type="ChEBI" id="CHEBI:28938"/>
        <dbReference type="EC" id="3.5.4.5"/>
    </reaction>
</comment>
<keyword evidence="15" id="KW-1185">Reference proteome</keyword>
<protein>
    <recommendedName>
        <fullName evidence="4 12">Cytidine deaminase</fullName>
        <ecNumber evidence="4 12">3.5.4.5</ecNumber>
    </recommendedName>
    <alternativeName>
        <fullName evidence="8 12">Cytidine aminohydrolase</fullName>
    </alternativeName>
</protein>
<dbReference type="PANTHER" id="PTHR11644">
    <property type="entry name" value="CYTIDINE DEAMINASE"/>
    <property type="match status" value="1"/>
</dbReference>
<dbReference type="GO" id="GO:0042802">
    <property type="term" value="F:identical protein binding"/>
    <property type="evidence" value="ECO:0007669"/>
    <property type="project" value="UniProtKB-ARBA"/>
</dbReference>
<gene>
    <name evidence="14" type="primary">Cda</name>
    <name evidence="16" type="synonym">LOC112693660</name>
    <name evidence="14" type="ORF">g.72186</name>
</gene>
<dbReference type="Pfam" id="PF00383">
    <property type="entry name" value="dCMP_cyt_deam_1"/>
    <property type="match status" value="1"/>
</dbReference>
<dbReference type="EC" id="3.5.4.5" evidence="4 12"/>
<keyword evidence="5 11" id="KW-0479">Metal-binding</keyword>
<evidence type="ECO:0000256" key="7">
    <source>
        <dbReference type="ARBA" id="ARBA00022833"/>
    </source>
</evidence>
<feature type="binding site" evidence="11">
    <location>
        <position position="70"/>
    </location>
    <ligand>
        <name>Zn(2+)</name>
        <dbReference type="ChEBI" id="CHEBI:29105"/>
        <note>catalytic</note>
    </ligand>
</feature>
<dbReference type="PANTHER" id="PTHR11644:SF2">
    <property type="entry name" value="CYTIDINE DEAMINASE"/>
    <property type="match status" value="1"/>
</dbReference>
<dbReference type="InterPro" id="IPR016193">
    <property type="entry name" value="Cytidine_deaminase-like"/>
</dbReference>
<keyword evidence="7 11" id="KW-0862">Zinc</keyword>
<evidence type="ECO:0000256" key="12">
    <source>
        <dbReference type="RuleBase" id="RU364006"/>
    </source>
</evidence>
<proteinExistence type="inferred from homology"/>
<evidence type="ECO:0000256" key="11">
    <source>
        <dbReference type="PIRSR" id="PIRSR606262-3"/>
    </source>
</evidence>
<evidence type="ECO:0000256" key="5">
    <source>
        <dbReference type="ARBA" id="ARBA00022723"/>
    </source>
</evidence>
<evidence type="ECO:0000256" key="6">
    <source>
        <dbReference type="ARBA" id="ARBA00022801"/>
    </source>
</evidence>
<comment type="cofactor">
    <cofactor evidence="1 11 12">
        <name>Zn(2+)</name>
        <dbReference type="ChEBI" id="CHEBI:29105"/>
    </cofactor>
</comment>
<reference evidence="16" key="2">
    <citation type="submission" date="2025-04" db="UniProtKB">
        <authorList>
            <consortium name="RefSeq"/>
        </authorList>
    </citation>
    <scope>IDENTIFICATION</scope>
    <source>
        <tissue evidence="16">Whole body</tissue>
    </source>
</reference>
<evidence type="ECO:0000256" key="3">
    <source>
        <dbReference type="ARBA" id="ARBA00006576"/>
    </source>
</evidence>
<dbReference type="InterPro" id="IPR006262">
    <property type="entry name" value="Cyt_deam_tetra"/>
</dbReference>
<feature type="binding site" evidence="11">
    <location>
        <position position="104"/>
    </location>
    <ligand>
        <name>Zn(2+)</name>
        <dbReference type="ChEBI" id="CHEBI:29105"/>
        <note>catalytic</note>
    </ligand>
</feature>
<dbReference type="InterPro" id="IPR050202">
    <property type="entry name" value="Cyt/Deoxycyt_deaminase"/>
</dbReference>
<dbReference type="GO" id="GO:0004126">
    <property type="term" value="F:cytidine deaminase activity"/>
    <property type="evidence" value="ECO:0007669"/>
    <property type="project" value="UniProtKB-UniRule"/>
</dbReference>
<dbReference type="FunFam" id="3.40.140.10:FF:000008">
    <property type="entry name" value="Cytidine deaminase"/>
    <property type="match status" value="1"/>
</dbReference>
<evidence type="ECO:0000256" key="2">
    <source>
        <dbReference type="ARBA" id="ARBA00003949"/>
    </source>
</evidence>
<evidence type="ECO:0000313" key="15">
    <source>
        <dbReference type="Proteomes" id="UP000694846"/>
    </source>
</evidence>
<feature type="binding site" evidence="11">
    <location>
        <position position="107"/>
    </location>
    <ligand>
        <name>Zn(2+)</name>
        <dbReference type="ChEBI" id="CHEBI:29105"/>
        <note>catalytic</note>
    </ligand>
</feature>
<dbReference type="EMBL" id="GGMS01004111">
    <property type="protein sequence ID" value="MBY73314.1"/>
    <property type="molecule type" value="Transcribed_RNA"/>
</dbReference>
<evidence type="ECO:0000313" key="16">
    <source>
        <dbReference type="RefSeq" id="XP_025424624.1"/>
    </source>
</evidence>
<dbReference type="NCBIfam" id="TIGR01354">
    <property type="entry name" value="cyt_deam_tetra"/>
    <property type="match status" value="1"/>
</dbReference>
<reference evidence="14" key="1">
    <citation type="submission" date="2018-04" db="EMBL/GenBank/DDBJ databases">
        <title>Transcriptome assembly of Sipha flava.</title>
        <authorList>
            <person name="Scully E.D."/>
            <person name="Geib S.M."/>
            <person name="Palmer N.A."/>
            <person name="Koch K."/>
            <person name="Bradshaw J."/>
            <person name="Heng-Moss T."/>
            <person name="Sarath G."/>
        </authorList>
    </citation>
    <scope>NUCLEOTIDE SEQUENCE</scope>
</reference>
<keyword evidence="6 12" id="KW-0378">Hydrolase</keyword>
<dbReference type="PROSITE" id="PS00903">
    <property type="entry name" value="CYT_DCMP_DEAMINASES_1"/>
    <property type="match status" value="1"/>
</dbReference>
<feature type="active site" description="Proton donor" evidence="10">
    <location>
        <position position="72"/>
    </location>
</feature>
<dbReference type="CDD" id="cd01283">
    <property type="entry name" value="cytidine_deaminase"/>
    <property type="match status" value="1"/>
</dbReference>
<comment type="function">
    <text evidence="2 12">This enzyme scavenges exogenous and endogenous cytidine and 2'-deoxycytidine for UMP synthesis.</text>
</comment>
<evidence type="ECO:0000259" key="13">
    <source>
        <dbReference type="PROSITE" id="PS51747"/>
    </source>
</evidence>
<accession>A0A2S2Q6G6</accession>
<organism evidence="14">
    <name type="scientific">Sipha flava</name>
    <name type="common">yellow sugarcane aphid</name>
    <dbReference type="NCBI Taxonomy" id="143950"/>
    <lineage>
        <taxon>Eukaryota</taxon>
        <taxon>Metazoa</taxon>
        <taxon>Ecdysozoa</taxon>
        <taxon>Arthropoda</taxon>
        <taxon>Hexapoda</taxon>
        <taxon>Insecta</taxon>
        <taxon>Pterygota</taxon>
        <taxon>Neoptera</taxon>
        <taxon>Paraneoptera</taxon>
        <taxon>Hemiptera</taxon>
        <taxon>Sternorrhyncha</taxon>
        <taxon>Aphidomorpha</taxon>
        <taxon>Aphidoidea</taxon>
        <taxon>Aphididae</taxon>
        <taxon>Sipha</taxon>
    </lineage>
</organism>
<evidence type="ECO:0000256" key="4">
    <source>
        <dbReference type="ARBA" id="ARBA00012783"/>
    </source>
</evidence>